<keyword evidence="9" id="KW-1185">Reference proteome</keyword>
<dbReference type="InterPro" id="IPR051258">
    <property type="entry name" value="Diverse_Substrate_Transporter"/>
</dbReference>
<gene>
    <name evidence="8" type="ordered locus">Acid345_1436</name>
</gene>
<dbReference type="KEGG" id="aba:Acid345_1436"/>
<evidence type="ECO:0000256" key="3">
    <source>
        <dbReference type="ARBA" id="ARBA00022692"/>
    </source>
</evidence>
<feature type="domain" description="EamA" evidence="7">
    <location>
        <begin position="152"/>
        <end position="285"/>
    </location>
</feature>
<dbReference type="STRING" id="204669.Acid345_1436"/>
<accession>Q1IRR2</accession>
<name>Q1IRR2_KORVE</name>
<feature type="transmembrane region" description="Helical" evidence="6">
    <location>
        <begin position="183"/>
        <end position="202"/>
    </location>
</feature>
<feature type="transmembrane region" description="Helical" evidence="6">
    <location>
        <begin position="246"/>
        <end position="264"/>
    </location>
</feature>
<dbReference type="GO" id="GO:0005886">
    <property type="term" value="C:plasma membrane"/>
    <property type="evidence" value="ECO:0007669"/>
    <property type="project" value="UniProtKB-SubCell"/>
</dbReference>
<keyword evidence="2" id="KW-1003">Cell membrane</keyword>
<proteinExistence type="predicted"/>
<reference evidence="8 9" key="1">
    <citation type="journal article" date="2009" name="Appl. Environ. Microbiol.">
        <title>Three genomes from the phylum Acidobacteria provide insight into the lifestyles of these microorganisms in soils.</title>
        <authorList>
            <person name="Ward N.L."/>
            <person name="Challacombe J.F."/>
            <person name="Janssen P.H."/>
            <person name="Henrissat B."/>
            <person name="Coutinho P.M."/>
            <person name="Wu M."/>
            <person name="Xie G."/>
            <person name="Haft D.H."/>
            <person name="Sait M."/>
            <person name="Badger J."/>
            <person name="Barabote R.D."/>
            <person name="Bradley B."/>
            <person name="Brettin T.S."/>
            <person name="Brinkac L.M."/>
            <person name="Bruce D."/>
            <person name="Creasy T."/>
            <person name="Daugherty S.C."/>
            <person name="Davidsen T.M."/>
            <person name="DeBoy R.T."/>
            <person name="Detter J.C."/>
            <person name="Dodson R.J."/>
            <person name="Durkin A.S."/>
            <person name="Ganapathy A."/>
            <person name="Gwinn-Giglio M."/>
            <person name="Han C.S."/>
            <person name="Khouri H."/>
            <person name="Kiss H."/>
            <person name="Kothari S.P."/>
            <person name="Madupu R."/>
            <person name="Nelson K.E."/>
            <person name="Nelson W.C."/>
            <person name="Paulsen I."/>
            <person name="Penn K."/>
            <person name="Ren Q."/>
            <person name="Rosovitz M.J."/>
            <person name="Selengut J.D."/>
            <person name="Shrivastava S."/>
            <person name="Sullivan S.A."/>
            <person name="Tapia R."/>
            <person name="Thompson L.S."/>
            <person name="Watkins K.L."/>
            <person name="Yang Q."/>
            <person name="Yu C."/>
            <person name="Zafar N."/>
            <person name="Zhou L."/>
            <person name="Kuske C.R."/>
        </authorList>
    </citation>
    <scope>NUCLEOTIDE SEQUENCE [LARGE SCALE GENOMIC DNA]</scope>
    <source>
        <strain evidence="8 9">Ellin345</strain>
    </source>
</reference>
<evidence type="ECO:0000313" key="8">
    <source>
        <dbReference type="EMBL" id="ABF40438.1"/>
    </source>
</evidence>
<feature type="transmembrane region" description="Helical" evidence="6">
    <location>
        <begin position="120"/>
        <end position="140"/>
    </location>
</feature>
<comment type="subcellular location">
    <subcellularLocation>
        <location evidence="1">Cell membrane</location>
        <topology evidence="1">Multi-pass membrane protein</topology>
    </subcellularLocation>
</comment>
<protein>
    <submittedName>
        <fullName evidence="8">10 TMS drug/metabolite exporter, DME family, DMT superfamily</fullName>
    </submittedName>
</protein>
<feature type="transmembrane region" description="Helical" evidence="6">
    <location>
        <begin position="65"/>
        <end position="82"/>
    </location>
</feature>
<dbReference type="AlphaFoldDB" id="Q1IRR2"/>
<dbReference type="EnsemblBacteria" id="ABF40438">
    <property type="protein sequence ID" value="ABF40438"/>
    <property type="gene ID" value="Acid345_1436"/>
</dbReference>
<feature type="transmembrane region" description="Helical" evidence="6">
    <location>
        <begin position="7"/>
        <end position="29"/>
    </location>
</feature>
<evidence type="ECO:0000256" key="6">
    <source>
        <dbReference type="SAM" id="Phobius"/>
    </source>
</evidence>
<feature type="transmembrane region" description="Helical" evidence="6">
    <location>
        <begin position="94"/>
        <end position="113"/>
    </location>
</feature>
<dbReference type="InterPro" id="IPR000620">
    <property type="entry name" value="EamA_dom"/>
</dbReference>
<feature type="domain" description="EamA" evidence="7">
    <location>
        <begin position="6"/>
        <end position="136"/>
    </location>
</feature>
<keyword evidence="4 6" id="KW-1133">Transmembrane helix</keyword>
<feature type="transmembrane region" description="Helical" evidence="6">
    <location>
        <begin position="35"/>
        <end position="53"/>
    </location>
</feature>
<dbReference type="eggNOG" id="COG0697">
    <property type="taxonomic scope" value="Bacteria"/>
</dbReference>
<dbReference type="HOGENOM" id="CLU_033863_21_3_0"/>
<evidence type="ECO:0000256" key="4">
    <source>
        <dbReference type="ARBA" id="ARBA00022989"/>
    </source>
</evidence>
<evidence type="ECO:0000256" key="1">
    <source>
        <dbReference type="ARBA" id="ARBA00004651"/>
    </source>
</evidence>
<organism evidence="8 9">
    <name type="scientific">Koribacter versatilis (strain Ellin345)</name>
    <dbReference type="NCBI Taxonomy" id="204669"/>
    <lineage>
        <taxon>Bacteria</taxon>
        <taxon>Pseudomonadati</taxon>
        <taxon>Acidobacteriota</taxon>
        <taxon>Terriglobia</taxon>
        <taxon>Terriglobales</taxon>
        <taxon>Candidatus Korobacteraceae</taxon>
        <taxon>Candidatus Korobacter</taxon>
    </lineage>
</organism>
<dbReference type="PANTHER" id="PTHR42920:SF5">
    <property type="entry name" value="EAMA DOMAIN-CONTAINING PROTEIN"/>
    <property type="match status" value="1"/>
</dbReference>
<evidence type="ECO:0000259" key="7">
    <source>
        <dbReference type="Pfam" id="PF00892"/>
    </source>
</evidence>
<keyword evidence="3 6" id="KW-0812">Transmembrane</keyword>
<dbReference type="RefSeq" id="WP_011522240.1">
    <property type="nucleotide sequence ID" value="NC_008009.1"/>
</dbReference>
<evidence type="ECO:0000313" key="9">
    <source>
        <dbReference type="Proteomes" id="UP000002432"/>
    </source>
</evidence>
<feature type="transmembrane region" description="Helical" evidence="6">
    <location>
        <begin position="214"/>
        <end position="234"/>
    </location>
</feature>
<feature type="transmembrane region" description="Helical" evidence="6">
    <location>
        <begin position="270"/>
        <end position="289"/>
    </location>
</feature>
<feature type="transmembrane region" description="Helical" evidence="6">
    <location>
        <begin position="152"/>
        <end position="171"/>
    </location>
</feature>
<dbReference type="InterPro" id="IPR037185">
    <property type="entry name" value="EmrE-like"/>
</dbReference>
<dbReference type="OrthoDB" id="9804865at2"/>
<dbReference type="EMBL" id="CP000360">
    <property type="protein sequence ID" value="ABF40438.1"/>
    <property type="molecule type" value="Genomic_DNA"/>
</dbReference>
<evidence type="ECO:0000256" key="5">
    <source>
        <dbReference type="ARBA" id="ARBA00023136"/>
    </source>
</evidence>
<dbReference type="PANTHER" id="PTHR42920">
    <property type="entry name" value="OS03G0707200 PROTEIN-RELATED"/>
    <property type="match status" value="1"/>
</dbReference>
<dbReference type="SUPFAM" id="SSF103481">
    <property type="entry name" value="Multidrug resistance efflux transporter EmrE"/>
    <property type="match status" value="2"/>
</dbReference>
<evidence type="ECO:0000256" key="2">
    <source>
        <dbReference type="ARBA" id="ARBA00022475"/>
    </source>
</evidence>
<keyword evidence="5 6" id="KW-0472">Membrane</keyword>
<sequence length="301" mass="32641">MSRSLKAHILLIAVTFVWGSTFVLIKAALADVTPLLFNAVRMTLAGLALGLVYWKALRKMNRAEFIDGMLVALMMYFGYEFQTSGLKLTTPSKSALLTGMSVVLVPLILHFGWRKHVSKWTIFGVLIACVGLFLLTVPAGTSRGFSLTEMNLGDLLSMGCAVCFAFQIILVGRASERHGFEPIAFLQVAGAAVLMFATVPIAEHAHVTWSSTVIWAILVTGLLGTAAAFTVQAWAQQFMPATNTALIFLLEPVFAWATSFVILHERLNSRSSLGAVLILVGVVLSELLGSQDHPSEEIRVS</sequence>
<dbReference type="Pfam" id="PF00892">
    <property type="entry name" value="EamA"/>
    <property type="match status" value="2"/>
</dbReference>
<dbReference type="Proteomes" id="UP000002432">
    <property type="component" value="Chromosome"/>
</dbReference>